<dbReference type="EMBL" id="JBBHLL010000079">
    <property type="protein sequence ID" value="KAK7819556.1"/>
    <property type="molecule type" value="Genomic_DNA"/>
</dbReference>
<proteinExistence type="predicted"/>
<evidence type="ECO:0000313" key="3">
    <source>
        <dbReference type="EMBL" id="KAK7819556.1"/>
    </source>
</evidence>
<organism evidence="3 4">
    <name type="scientific">Myodes glareolus</name>
    <name type="common">Bank vole</name>
    <name type="synonym">Clethrionomys glareolus</name>
    <dbReference type="NCBI Taxonomy" id="447135"/>
    <lineage>
        <taxon>Eukaryota</taxon>
        <taxon>Metazoa</taxon>
        <taxon>Chordata</taxon>
        <taxon>Craniata</taxon>
        <taxon>Vertebrata</taxon>
        <taxon>Euteleostomi</taxon>
        <taxon>Mammalia</taxon>
        <taxon>Eutheria</taxon>
        <taxon>Euarchontoglires</taxon>
        <taxon>Glires</taxon>
        <taxon>Rodentia</taxon>
        <taxon>Myomorpha</taxon>
        <taxon>Muroidea</taxon>
        <taxon>Cricetidae</taxon>
        <taxon>Arvicolinae</taxon>
        <taxon>Myodes</taxon>
    </lineage>
</organism>
<reference evidence="3 4" key="1">
    <citation type="journal article" date="2023" name="bioRxiv">
        <title>Conserved and derived expression patterns and positive selection on dental genes reveal complex evolutionary context of ever-growing rodent molars.</title>
        <authorList>
            <person name="Calamari Z.T."/>
            <person name="Song A."/>
            <person name="Cohen E."/>
            <person name="Akter M."/>
            <person name="Roy R.D."/>
            <person name="Hallikas O."/>
            <person name="Christensen M.M."/>
            <person name="Li P."/>
            <person name="Marangoni P."/>
            <person name="Jernvall J."/>
            <person name="Klein O.D."/>
        </authorList>
    </citation>
    <scope>NUCLEOTIDE SEQUENCE [LARGE SCALE GENOMIC DNA]</scope>
    <source>
        <strain evidence="3">V071</strain>
    </source>
</reference>
<feature type="compositionally biased region" description="Basic and acidic residues" evidence="1">
    <location>
        <begin position="82"/>
        <end position="107"/>
    </location>
</feature>
<feature type="non-terminal residue" evidence="3">
    <location>
        <position position="1"/>
    </location>
</feature>
<keyword evidence="2" id="KW-0812">Transmembrane</keyword>
<evidence type="ECO:0008006" key="5">
    <source>
        <dbReference type="Google" id="ProtNLM"/>
    </source>
</evidence>
<dbReference type="PANTHER" id="PTHR23085">
    <property type="entry name" value="GH28348P"/>
    <property type="match status" value="1"/>
</dbReference>
<keyword evidence="4" id="KW-1185">Reference proteome</keyword>
<comment type="caution">
    <text evidence="3">The sequence shown here is derived from an EMBL/GenBank/DDBJ whole genome shotgun (WGS) entry which is preliminary data.</text>
</comment>
<dbReference type="GO" id="GO:0005789">
    <property type="term" value="C:endoplasmic reticulum membrane"/>
    <property type="evidence" value="ECO:0007669"/>
    <property type="project" value="TreeGrafter"/>
</dbReference>
<feature type="region of interest" description="Disordered" evidence="1">
    <location>
        <begin position="82"/>
        <end position="282"/>
    </location>
</feature>
<feature type="compositionally biased region" description="Basic and acidic residues" evidence="1">
    <location>
        <begin position="249"/>
        <end position="263"/>
    </location>
</feature>
<keyword evidence="2" id="KW-1133">Transmembrane helix</keyword>
<dbReference type="PANTHER" id="PTHR23085:SF6">
    <property type="entry name" value="JUNCTOPHILIN-1"/>
    <property type="match status" value="1"/>
</dbReference>
<protein>
    <recommendedName>
        <fullName evidence="5">Junctophilin 1</fullName>
    </recommendedName>
</protein>
<evidence type="ECO:0000256" key="2">
    <source>
        <dbReference type="SAM" id="Phobius"/>
    </source>
</evidence>
<evidence type="ECO:0000256" key="1">
    <source>
        <dbReference type="SAM" id="MobiDB-lite"/>
    </source>
</evidence>
<dbReference type="GO" id="GO:0016529">
    <property type="term" value="C:sarcoplasmic reticulum"/>
    <property type="evidence" value="ECO:0007669"/>
    <property type="project" value="TreeGrafter"/>
</dbReference>
<name>A0AAW0IZ60_MYOGA</name>
<accession>A0AAW0IZ60</accession>
<keyword evidence="2" id="KW-0472">Membrane</keyword>
<gene>
    <name evidence="3" type="ORF">U0070_002660</name>
</gene>
<sequence>TAHARAKADAADQAALAARQECDIARAVARELSPDFYQPDGKLSSPLVDMQVVIAEPSGYPVHSLLRVQFPRRPDYIKQRFQEGVDVKENPEEKVPEKPPSPKESPHFYRKGTTPPRSPEASPKQSHSPQPSSPKPMKKQNPGSGARLSQDKRSMTEEQVTAIVNKPLMSKAPSKELGATKYSGRHNVPNPSNGELHSQYHGYYVKLNTPQHPPEDGEDDSGASQSSSALVHRPSANKWSPPKSVTKSVAKESKAEPKAKKSELAIPKNPASSDSCPSEKEVNSGPNSIMIVLVMLLNIGLAILFVHFLT</sequence>
<dbReference type="GO" id="GO:0005886">
    <property type="term" value="C:plasma membrane"/>
    <property type="evidence" value="ECO:0007669"/>
    <property type="project" value="TreeGrafter"/>
</dbReference>
<evidence type="ECO:0000313" key="4">
    <source>
        <dbReference type="Proteomes" id="UP001488838"/>
    </source>
</evidence>
<dbReference type="AlphaFoldDB" id="A0AAW0IZ60"/>
<dbReference type="InterPro" id="IPR017191">
    <property type="entry name" value="Junctophilin"/>
</dbReference>
<dbReference type="GO" id="GO:0030314">
    <property type="term" value="C:junctional membrane complex"/>
    <property type="evidence" value="ECO:0007669"/>
    <property type="project" value="InterPro"/>
</dbReference>
<dbReference type="Proteomes" id="UP001488838">
    <property type="component" value="Unassembled WGS sequence"/>
</dbReference>
<feature type="transmembrane region" description="Helical" evidence="2">
    <location>
        <begin position="289"/>
        <end position="309"/>
    </location>
</feature>